<keyword evidence="2" id="KW-0240">DNA-directed RNA polymerase</keyword>
<dbReference type="AlphaFoldDB" id="A0A380KQS5"/>
<dbReference type="GO" id="GO:0000428">
    <property type="term" value="C:DNA-directed RNA polymerase complex"/>
    <property type="evidence" value="ECO:0007669"/>
    <property type="project" value="UniProtKB-KW"/>
</dbReference>
<evidence type="ECO:0000259" key="1">
    <source>
        <dbReference type="Pfam" id="PF04561"/>
    </source>
</evidence>
<proteinExistence type="predicted"/>
<keyword evidence="2" id="KW-0808">Transferase</keyword>
<dbReference type="Pfam" id="PF04561">
    <property type="entry name" value="RNA_pol_Rpb2_2"/>
    <property type="match status" value="1"/>
</dbReference>
<keyword evidence="2" id="KW-0548">Nucleotidyltransferase</keyword>
<dbReference type="GO" id="GO:0006351">
    <property type="term" value="P:DNA-templated transcription"/>
    <property type="evidence" value="ECO:0007669"/>
    <property type="project" value="InterPro"/>
</dbReference>
<dbReference type="SUPFAM" id="SSF64484">
    <property type="entry name" value="beta and beta-prime subunits of DNA dependent RNA-polymerase"/>
    <property type="match status" value="1"/>
</dbReference>
<organism evidence="2 3">
    <name type="scientific">Streptococcus equi subsp. equi</name>
    <dbReference type="NCBI Taxonomy" id="148942"/>
    <lineage>
        <taxon>Bacteria</taxon>
        <taxon>Bacillati</taxon>
        <taxon>Bacillota</taxon>
        <taxon>Bacilli</taxon>
        <taxon>Lactobacillales</taxon>
        <taxon>Streptococcaceae</taxon>
        <taxon>Streptococcus</taxon>
    </lineage>
</organism>
<sequence>MSLFAIPLKRIFIKTQSDSRTDEALKEIYERLRPGEPKTADSSRSLLTARFFDARRYDLAAVGRYKINKKLNIKTRLLNQIIAENLIDSETGEILVEAGTEMTRSVIESIEEQLDGDLNKFVYTPKRLCGGDRACNPPKFKVVSPVDPDRVVTIVGNANPDDKVSCPYSG</sequence>
<protein>
    <submittedName>
        <fullName evidence="2">DNA-directed RNA polymerase beta chain</fullName>
        <ecNumber evidence="2">2.7.7.6</ecNumber>
    </submittedName>
</protein>
<keyword evidence="2" id="KW-0804">Transcription</keyword>
<evidence type="ECO:0000313" key="2">
    <source>
        <dbReference type="EMBL" id="SUN69820.1"/>
    </source>
</evidence>
<dbReference type="EC" id="2.7.7.6" evidence="2"/>
<gene>
    <name evidence="2" type="primary">rpoB_8</name>
    <name evidence="2" type="ORF">NCTC12092_02115</name>
</gene>
<reference evidence="2 3" key="1">
    <citation type="submission" date="2018-06" db="EMBL/GenBank/DDBJ databases">
        <authorList>
            <consortium name="Pathogen Informatics"/>
            <person name="Doyle S."/>
        </authorList>
    </citation>
    <scope>NUCLEOTIDE SEQUENCE [LARGE SCALE GENOMIC DNA]</scope>
    <source>
        <strain evidence="2 3">NCTC12092</strain>
    </source>
</reference>
<dbReference type="EMBL" id="UHFF01000004">
    <property type="protein sequence ID" value="SUN69820.1"/>
    <property type="molecule type" value="Genomic_DNA"/>
</dbReference>
<accession>A0A380KQS5</accession>
<name>A0A380KQS5_9STRE</name>
<dbReference type="GO" id="GO:0003899">
    <property type="term" value="F:DNA-directed RNA polymerase activity"/>
    <property type="evidence" value="ECO:0007669"/>
    <property type="project" value="UniProtKB-EC"/>
</dbReference>
<dbReference type="GO" id="GO:0003677">
    <property type="term" value="F:DNA binding"/>
    <property type="evidence" value="ECO:0007669"/>
    <property type="project" value="InterPro"/>
</dbReference>
<dbReference type="Proteomes" id="UP000254461">
    <property type="component" value="Unassembled WGS sequence"/>
</dbReference>
<dbReference type="Gene3D" id="3.90.1110.10">
    <property type="entry name" value="RNA polymerase Rpb2, domain 2"/>
    <property type="match status" value="1"/>
</dbReference>
<evidence type="ECO:0000313" key="3">
    <source>
        <dbReference type="Proteomes" id="UP000254461"/>
    </source>
</evidence>
<feature type="domain" description="RNA polymerase Rpb2" evidence="1">
    <location>
        <begin position="18"/>
        <end position="77"/>
    </location>
</feature>
<dbReference type="InterPro" id="IPR007642">
    <property type="entry name" value="RNA_pol_Rpb2_2"/>
</dbReference>
<dbReference type="InterPro" id="IPR037034">
    <property type="entry name" value="RNA_pol_Rpb2_2_sf"/>
</dbReference>